<dbReference type="AlphaFoldDB" id="A0A397ISB1"/>
<protein>
    <recommendedName>
        <fullName evidence="2">CCHC-type domain-containing protein</fullName>
    </recommendedName>
</protein>
<gene>
    <name evidence="3" type="ORF">Glove_212g101</name>
</gene>
<keyword evidence="1" id="KW-0862">Zinc</keyword>
<dbReference type="STRING" id="1348612.A0A397ISB1"/>
<dbReference type="InterPro" id="IPR036875">
    <property type="entry name" value="Znf_CCHC_sf"/>
</dbReference>
<proteinExistence type="predicted"/>
<dbReference type="SUPFAM" id="SSF57756">
    <property type="entry name" value="Retrovirus zinc finger-like domains"/>
    <property type="match status" value="1"/>
</dbReference>
<name>A0A397ISB1_9GLOM</name>
<dbReference type="GO" id="GO:0008270">
    <property type="term" value="F:zinc ion binding"/>
    <property type="evidence" value="ECO:0007669"/>
    <property type="project" value="UniProtKB-KW"/>
</dbReference>
<dbReference type="PROSITE" id="PS50158">
    <property type="entry name" value="ZF_CCHC"/>
    <property type="match status" value="1"/>
</dbReference>
<evidence type="ECO:0000313" key="4">
    <source>
        <dbReference type="Proteomes" id="UP000266861"/>
    </source>
</evidence>
<evidence type="ECO:0000256" key="1">
    <source>
        <dbReference type="PROSITE-ProRule" id="PRU00047"/>
    </source>
</evidence>
<accession>A0A397ISB1</accession>
<evidence type="ECO:0000259" key="2">
    <source>
        <dbReference type="PROSITE" id="PS50158"/>
    </source>
</evidence>
<sequence length="875" mass="102328">MDPAYVEVLETNKVLRDELNSEININILNEKKICKYLYELEQCHKTITFQDTTIITQESENQELKFQVSKLKKCLRIVLEDIKKKESYISYLEQELINFEDEDIQRHLDDVRLYFQNRIQIPFKRRQKHIKYTKWKDREKNSRQIINNLNQQIFALQNNPLPNPNIAAIQEVMKIILTRTTRNINESCHPLGCNAFDAAQRTNVIKRKMAGRFFPVPAQNPYNANANIVTEAEMLNWMQSRYREIMVGSTQAALKALMNEKFSMLDTPDTYEKRIKPFVQGIPFVDLLPYLYNHIPDNLEMRIRITAPANLEAFFTELRNKWLESGGLLEKLVDIAVRLGYSGDLSDPIAIHKFRAYATKKKPTKIIYKCSNCEKLGHRKNNCPSLKDKRSKKVNYTYQSELENSDQENKSIIVLEDSDEEGFEAEESTSNNEPQLCFTQEVFLESLKYMISELIPNCPKEILFEMRTFLNNLIIKMKDQFDLHYEKKYIAKERNKIWENITKKYLTIFQPFIELLNRQSPDSSSHKETNQVSLTLSEAHNYDHVPSSDVTLNHAIKVYQEAQITRNWPNPFEIDFLKIEPNDIATILYKIGELIIAHAILDTSADDSLFTDDIPIHLGIKIDKKNVHKLIGAVRDSQSIGTSYNVPITIDSGENSITVHENMSVIPTKKDRNRKNISIMILGTKWQHCVRWNPIVKGEFTVTNNGKTITIPISTRKEVRNAFNIEKLQELEKRLIKTEEWLDMSLDARKILAEKYSQFSDVTIHVPKIDFGFLKWNPIVKGEFTVTNNGKTITIPISTRKEVRNAFNIEKLQELEKRLIKTEEWLDMSLDARKILAEKYSQFSDVTIHVPKIDFGFLKYFDFLRFMQNPFYIWK</sequence>
<dbReference type="OrthoDB" id="2430591at2759"/>
<reference evidence="3 4" key="1">
    <citation type="submission" date="2018-08" db="EMBL/GenBank/DDBJ databases">
        <title>Genome and evolution of the arbuscular mycorrhizal fungus Diversispora epigaea (formerly Glomus versiforme) and its bacterial endosymbionts.</title>
        <authorList>
            <person name="Sun X."/>
            <person name="Fei Z."/>
            <person name="Harrison M."/>
        </authorList>
    </citation>
    <scope>NUCLEOTIDE SEQUENCE [LARGE SCALE GENOMIC DNA]</scope>
    <source>
        <strain evidence="3 4">IT104</strain>
    </source>
</reference>
<keyword evidence="1" id="KW-0479">Metal-binding</keyword>
<evidence type="ECO:0000313" key="3">
    <source>
        <dbReference type="EMBL" id="RHZ75550.1"/>
    </source>
</evidence>
<dbReference type="GO" id="GO:0003676">
    <property type="term" value="F:nucleic acid binding"/>
    <property type="evidence" value="ECO:0007669"/>
    <property type="project" value="InterPro"/>
</dbReference>
<keyword evidence="1" id="KW-0863">Zinc-finger</keyword>
<dbReference type="EMBL" id="PQFF01000197">
    <property type="protein sequence ID" value="RHZ75550.1"/>
    <property type="molecule type" value="Genomic_DNA"/>
</dbReference>
<dbReference type="InterPro" id="IPR001878">
    <property type="entry name" value="Znf_CCHC"/>
</dbReference>
<comment type="caution">
    <text evidence="3">The sequence shown here is derived from an EMBL/GenBank/DDBJ whole genome shotgun (WGS) entry which is preliminary data.</text>
</comment>
<keyword evidence="4" id="KW-1185">Reference proteome</keyword>
<feature type="domain" description="CCHC-type" evidence="2">
    <location>
        <begin position="369"/>
        <end position="385"/>
    </location>
</feature>
<organism evidence="3 4">
    <name type="scientific">Diversispora epigaea</name>
    <dbReference type="NCBI Taxonomy" id="1348612"/>
    <lineage>
        <taxon>Eukaryota</taxon>
        <taxon>Fungi</taxon>
        <taxon>Fungi incertae sedis</taxon>
        <taxon>Mucoromycota</taxon>
        <taxon>Glomeromycotina</taxon>
        <taxon>Glomeromycetes</taxon>
        <taxon>Diversisporales</taxon>
        <taxon>Diversisporaceae</taxon>
        <taxon>Diversispora</taxon>
    </lineage>
</organism>
<dbReference type="Proteomes" id="UP000266861">
    <property type="component" value="Unassembled WGS sequence"/>
</dbReference>